<dbReference type="InterPro" id="IPR009937">
    <property type="entry name" value="Phage_holin_3_6"/>
</dbReference>
<feature type="transmembrane region" description="Helical" evidence="1">
    <location>
        <begin position="81"/>
        <end position="104"/>
    </location>
</feature>
<dbReference type="AlphaFoldDB" id="A0A4V3WTN3"/>
<feature type="transmembrane region" description="Helical" evidence="1">
    <location>
        <begin position="45"/>
        <end position="75"/>
    </location>
</feature>
<name>A0A4V3WTN3_9MICO</name>
<dbReference type="RefSeq" id="WP_136424899.1">
    <property type="nucleotide sequence ID" value="NZ_SSSN01000009.1"/>
</dbReference>
<protein>
    <submittedName>
        <fullName evidence="2">Phage holin family protein</fullName>
    </submittedName>
</protein>
<sequence length="135" mass="14284">MNEFNPKRSKGLFELVGELPGHARDLVVAEIAAYKAELIRKGKSIGFGAAMFAAAAFLLFWVVAVLISSAIMAFALVLPGWAAALVVAAILLLIILLLVVIGVARIKAGTNTEGEPIKEAIQHDVEAVKGEGVYE</sequence>
<keyword evidence="1" id="KW-1133">Transmembrane helix</keyword>
<dbReference type="Pfam" id="PF07332">
    <property type="entry name" value="Phage_holin_3_6"/>
    <property type="match status" value="1"/>
</dbReference>
<evidence type="ECO:0000313" key="2">
    <source>
        <dbReference type="EMBL" id="THG32597.1"/>
    </source>
</evidence>
<comment type="caution">
    <text evidence="2">The sequence shown here is derived from an EMBL/GenBank/DDBJ whole genome shotgun (WGS) entry which is preliminary data.</text>
</comment>
<accession>A0A4V3WTN3</accession>
<dbReference type="OrthoDB" id="5118910at2"/>
<keyword evidence="3" id="KW-1185">Reference proteome</keyword>
<proteinExistence type="predicted"/>
<keyword evidence="1" id="KW-0472">Membrane</keyword>
<gene>
    <name evidence="2" type="ORF">E6C70_12675</name>
</gene>
<dbReference type="EMBL" id="SSSN01000009">
    <property type="protein sequence ID" value="THG32597.1"/>
    <property type="molecule type" value="Genomic_DNA"/>
</dbReference>
<reference evidence="2 3" key="1">
    <citation type="submission" date="2019-04" db="EMBL/GenBank/DDBJ databases">
        <authorList>
            <person name="Jiang L."/>
        </authorList>
    </citation>
    <scope>NUCLEOTIDE SEQUENCE [LARGE SCALE GENOMIC DNA]</scope>
    <source>
        <strain evidence="2 3">YIM 131861</strain>
    </source>
</reference>
<dbReference type="Proteomes" id="UP000307380">
    <property type="component" value="Unassembled WGS sequence"/>
</dbReference>
<keyword evidence="1" id="KW-0812">Transmembrane</keyword>
<evidence type="ECO:0000313" key="3">
    <source>
        <dbReference type="Proteomes" id="UP000307380"/>
    </source>
</evidence>
<organism evidence="2 3">
    <name type="scientific">Orlajensenia flava</name>
    <dbReference type="NCBI Taxonomy" id="2565934"/>
    <lineage>
        <taxon>Bacteria</taxon>
        <taxon>Bacillati</taxon>
        <taxon>Actinomycetota</taxon>
        <taxon>Actinomycetes</taxon>
        <taxon>Micrococcales</taxon>
        <taxon>Microbacteriaceae</taxon>
        <taxon>Orlajensenia</taxon>
    </lineage>
</organism>
<evidence type="ECO:0000256" key="1">
    <source>
        <dbReference type="SAM" id="Phobius"/>
    </source>
</evidence>